<evidence type="ECO:0000256" key="2">
    <source>
        <dbReference type="SAM" id="Phobius"/>
    </source>
</evidence>
<keyword evidence="2" id="KW-0812">Transmembrane</keyword>
<proteinExistence type="predicted"/>
<accession>A0A1Q8V7K5</accession>
<keyword evidence="2" id="KW-0472">Membrane</keyword>
<dbReference type="EMBL" id="MSKJ01000018">
    <property type="protein sequence ID" value="OLO44029.1"/>
    <property type="molecule type" value="Genomic_DNA"/>
</dbReference>
<feature type="compositionally biased region" description="Low complexity" evidence="1">
    <location>
        <begin position="1"/>
        <end position="23"/>
    </location>
</feature>
<sequence length="300" mass="31829">MSTHVPAHASAAPTAQAPARTAVGTAPASSVPRPAGPRIQGRQTILRSVHAEWIKFWSLRSTWITSFITIALTVLFGAGLTAALGQSEHYQDTAKNMITSGLTFGQVVVAVLGALIITGEYSSGQIRSSLTAIPHRGRLLLAKAVVLSVVAFLLGSVSVFLSWAISKPFIGEHAGSLTDSHYAGHIWGSGLVFAVIALMALGLGFLLRSTAGTITVIVSLLFIISTPLQIAASKWDWIYKIIGCLPSTVSEAVSDPFQRTTEWGGQGAQFLTHGQAIAVFAAWVLIPLIVAWFVFSRRDA</sequence>
<name>A0A1Q8V7K5_9ACTO</name>
<dbReference type="AlphaFoldDB" id="A0A1Q8V7K5"/>
<dbReference type="Pfam" id="PF12730">
    <property type="entry name" value="ABC2_membrane_4"/>
    <property type="match status" value="1"/>
</dbReference>
<dbReference type="RefSeq" id="WP_075377090.1">
    <property type="nucleotide sequence ID" value="NZ_MSKJ01000018.1"/>
</dbReference>
<dbReference type="PANTHER" id="PTHR37305:SF1">
    <property type="entry name" value="MEMBRANE PROTEIN"/>
    <property type="match status" value="1"/>
</dbReference>
<organism evidence="3 4">
    <name type="scientific">Actinomyces oris</name>
    <dbReference type="NCBI Taxonomy" id="544580"/>
    <lineage>
        <taxon>Bacteria</taxon>
        <taxon>Bacillati</taxon>
        <taxon>Actinomycetota</taxon>
        <taxon>Actinomycetes</taxon>
        <taxon>Actinomycetales</taxon>
        <taxon>Actinomycetaceae</taxon>
        <taxon>Actinomyces</taxon>
    </lineage>
</organism>
<comment type="caution">
    <text evidence="3">The sequence shown here is derived from an EMBL/GenBank/DDBJ whole genome shotgun (WGS) entry which is preliminary data.</text>
</comment>
<reference evidence="3 4" key="1">
    <citation type="submission" date="2016-12" db="EMBL/GenBank/DDBJ databases">
        <title>Genomic Comparison of strains in the 'Actinomyces naeslundii' Group.</title>
        <authorList>
            <person name="Mughal S.R."/>
            <person name="Do T."/>
            <person name="Gilbert S.C."/>
            <person name="Witherden E.A."/>
            <person name="Didelot X."/>
            <person name="Beighton D."/>
        </authorList>
    </citation>
    <scope>NUCLEOTIDE SEQUENCE [LARGE SCALE GENOMIC DNA]</scope>
    <source>
        <strain evidence="3 4">CCUG 33920</strain>
    </source>
</reference>
<feature type="transmembrane region" description="Helical" evidence="2">
    <location>
        <begin position="140"/>
        <end position="165"/>
    </location>
</feature>
<gene>
    <name evidence="3" type="ORF">BKH29_08760</name>
</gene>
<feature type="transmembrane region" description="Helical" evidence="2">
    <location>
        <begin position="276"/>
        <end position="295"/>
    </location>
</feature>
<feature type="transmembrane region" description="Helical" evidence="2">
    <location>
        <begin position="97"/>
        <end position="119"/>
    </location>
</feature>
<feature type="region of interest" description="Disordered" evidence="1">
    <location>
        <begin position="1"/>
        <end position="38"/>
    </location>
</feature>
<dbReference type="PANTHER" id="PTHR37305">
    <property type="entry name" value="INTEGRAL MEMBRANE PROTEIN-RELATED"/>
    <property type="match status" value="1"/>
</dbReference>
<keyword evidence="2" id="KW-1133">Transmembrane helix</keyword>
<evidence type="ECO:0000256" key="1">
    <source>
        <dbReference type="SAM" id="MobiDB-lite"/>
    </source>
</evidence>
<feature type="transmembrane region" description="Helical" evidence="2">
    <location>
        <begin position="63"/>
        <end position="85"/>
    </location>
</feature>
<protein>
    <submittedName>
        <fullName evidence="3">ABC transporter permease</fullName>
    </submittedName>
</protein>
<feature type="transmembrane region" description="Helical" evidence="2">
    <location>
        <begin position="185"/>
        <end position="207"/>
    </location>
</feature>
<evidence type="ECO:0000313" key="3">
    <source>
        <dbReference type="EMBL" id="OLO44029.1"/>
    </source>
</evidence>
<evidence type="ECO:0000313" key="4">
    <source>
        <dbReference type="Proteomes" id="UP000186857"/>
    </source>
</evidence>
<dbReference type="Proteomes" id="UP000186857">
    <property type="component" value="Unassembled WGS sequence"/>
</dbReference>
<feature type="transmembrane region" description="Helical" evidence="2">
    <location>
        <begin position="214"/>
        <end position="232"/>
    </location>
</feature>